<protein>
    <submittedName>
        <fullName evidence="2">Uncharacterized protein</fullName>
    </submittedName>
</protein>
<dbReference type="AlphaFoldDB" id="A0A6B2MMS3"/>
<gene>
    <name evidence="2" type="ORF">GFJ35_32710</name>
</gene>
<keyword evidence="1" id="KW-0472">Membrane</keyword>
<name>A0A6B2MMS3_9BURK</name>
<comment type="caution">
    <text evidence="2">The sequence shown here is derived from an EMBL/GenBank/DDBJ whole genome shotgun (WGS) entry which is preliminary data.</text>
</comment>
<dbReference type="GeneID" id="300969668"/>
<evidence type="ECO:0000256" key="1">
    <source>
        <dbReference type="SAM" id="Phobius"/>
    </source>
</evidence>
<feature type="transmembrane region" description="Helical" evidence="1">
    <location>
        <begin position="20"/>
        <end position="46"/>
    </location>
</feature>
<reference evidence="2" key="1">
    <citation type="submission" date="2019-11" db="EMBL/GenBank/DDBJ databases">
        <title>Burkholderia cenocepacia CF.</title>
        <authorList>
            <person name="Vianna E.F."/>
            <person name="Marques E.A."/>
            <person name="Albano R.M."/>
            <person name="Leao R.S."/>
        </authorList>
    </citation>
    <scope>NUCLEOTIDE SEQUENCE</scope>
    <source>
        <strain evidence="2">MS-2140</strain>
    </source>
</reference>
<sequence length="87" mass="9728">MKGAFMEPGAYRPSRYRYFFGWGAGLIVVGVGLLPVLIVFLAIGAFDQWHIQSEGQVLFYFSVPILMAFVGLILIAVGLVKRFKERS</sequence>
<dbReference type="RefSeq" id="WP_146211724.1">
    <property type="nucleotide sequence ID" value="NZ_JAAEAM010000054.1"/>
</dbReference>
<organism evidence="2">
    <name type="scientific">Burkholderia cenocepacia</name>
    <dbReference type="NCBI Taxonomy" id="95486"/>
    <lineage>
        <taxon>Bacteria</taxon>
        <taxon>Pseudomonadati</taxon>
        <taxon>Pseudomonadota</taxon>
        <taxon>Betaproteobacteria</taxon>
        <taxon>Burkholderiales</taxon>
        <taxon>Burkholderiaceae</taxon>
        <taxon>Burkholderia</taxon>
        <taxon>Burkholderia cepacia complex</taxon>
    </lineage>
</organism>
<proteinExistence type="predicted"/>
<keyword evidence="1" id="KW-1133">Transmembrane helix</keyword>
<accession>A0A6B2MMS3</accession>
<keyword evidence="1" id="KW-0812">Transmembrane</keyword>
<dbReference type="EMBL" id="JAAEAM010000054">
    <property type="protein sequence ID" value="NDV76775.1"/>
    <property type="molecule type" value="Genomic_DNA"/>
</dbReference>
<evidence type="ECO:0000313" key="2">
    <source>
        <dbReference type="EMBL" id="NDV76775.1"/>
    </source>
</evidence>
<feature type="transmembrane region" description="Helical" evidence="1">
    <location>
        <begin position="58"/>
        <end position="80"/>
    </location>
</feature>